<dbReference type="Proteomes" id="UP000007488">
    <property type="component" value="Chromosome"/>
</dbReference>
<dbReference type="InterPro" id="IPR006171">
    <property type="entry name" value="TOPRIM_dom"/>
</dbReference>
<reference evidence="12" key="2">
    <citation type="submission" date="2011-02" db="EMBL/GenBank/DDBJ databases">
        <title>The complete genome of Syntrophobotulus glycolicus DSM 8271.</title>
        <authorList>
            <person name="Lucas S."/>
            <person name="Copeland A."/>
            <person name="Lapidus A."/>
            <person name="Bruce D."/>
            <person name="Goodwin L."/>
            <person name="Pitluck S."/>
            <person name="Kyrpides N."/>
            <person name="Mavromatis K."/>
            <person name="Pagani I."/>
            <person name="Ivanova N."/>
            <person name="Mikhailova N."/>
            <person name="Chertkov O."/>
            <person name="Held B."/>
            <person name="Detter J.C."/>
            <person name="Tapia R."/>
            <person name="Han C."/>
            <person name="Land M."/>
            <person name="Hauser L."/>
            <person name="Markowitz V."/>
            <person name="Cheng J.-F."/>
            <person name="Hugenholtz P."/>
            <person name="Woyke T."/>
            <person name="Wu D."/>
            <person name="Spring S."/>
            <person name="Schroeder M."/>
            <person name="Brambilla E."/>
            <person name="Klenk H.-P."/>
            <person name="Eisen J.A."/>
        </authorList>
    </citation>
    <scope>NUCLEOTIDE SEQUENCE [LARGE SCALE GENOMIC DNA]</scope>
    <source>
        <strain evidence="12">DSM 8271 / FlGlyR</strain>
    </source>
</reference>
<feature type="domain" description="Topo IA-type catalytic" evidence="10">
    <location>
        <begin position="153"/>
        <end position="593"/>
    </location>
</feature>
<dbReference type="SMART" id="SM00437">
    <property type="entry name" value="TOP1Ac"/>
    <property type="match status" value="1"/>
</dbReference>
<dbReference type="Pfam" id="PF01751">
    <property type="entry name" value="Toprim"/>
    <property type="match status" value="1"/>
</dbReference>
<keyword evidence="6 8" id="KW-0238">DNA-binding</keyword>
<feature type="binding site" evidence="8">
    <location>
        <position position="9"/>
    </location>
    <ligand>
        <name>Mg(2+)</name>
        <dbReference type="ChEBI" id="CHEBI:18420"/>
        <note>catalytic</note>
    </ligand>
</feature>
<dbReference type="InterPro" id="IPR034144">
    <property type="entry name" value="TOPRIM_TopoIII"/>
</dbReference>
<dbReference type="OrthoDB" id="9803554at2"/>
<proteinExistence type="inferred from homology"/>
<dbReference type="eggNOG" id="COG0550">
    <property type="taxonomic scope" value="Bacteria"/>
</dbReference>
<organism evidence="11 12">
    <name type="scientific">Syntrophobotulus glycolicus (strain DSM 8271 / FlGlyR)</name>
    <dbReference type="NCBI Taxonomy" id="645991"/>
    <lineage>
        <taxon>Bacteria</taxon>
        <taxon>Bacillati</taxon>
        <taxon>Bacillota</taxon>
        <taxon>Clostridia</taxon>
        <taxon>Eubacteriales</taxon>
        <taxon>Desulfitobacteriaceae</taxon>
        <taxon>Syntrophobotulus</taxon>
    </lineage>
</organism>
<dbReference type="CDD" id="cd03362">
    <property type="entry name" value="TOPRIM_TopoIA_TopoIII"/>
    <property type="match status" value="1"/>
</dbReference>
<dbReference type="PROSITE" id="PS52039">
    <property type="entry name" value="TOPO_IA_2"/>
    <property type="match status" value="1"/>
</dbReference>
<dbReference type="Gene3D" id="1.10.290.10">
    <property type="entry name" value="Topoisomerase I, domain 4"/>
    <property type="match status" value="1"/>
</dbReference>
<dbReference type="RefSeq" id="WP_013625182.1">
    <property type="nucleotide sequence ID" value="NC_015172.1"/>
</dbReference>
<evidence type="ECO:0000256" key="7">
    <source>
        <dbReference type="ARBA" id="ARBA00023235"/>
    </source>
</evidence>
<evidence type="ECO:0000256" key="6">
    <source>
        <dbReference type="ARBA" id="ARBA00023125"/>
    </source>
</evidence>
<dbReference type="InterPro" id="IPR005738">
    <property type="entry name" value="TopoIII"/>
</dbReference>
<feature type="active site" description="O-(5'-phospho-DNA)-tyrosine intermediate" evidence="8">
    <location>
        <position position="310"/>
    </location>
</feature>
<dbReference type="GO" id="GO:0003677">
    <property type="term" value="F:DNA binding"/>
    <property type="evidence" value="ECO:0007669"/>
    <property type="project" value="UniProtKB-KW"/>
</dbReference>
<dbReference type="GO" id="GO:0006265">
    <property type="term" value="P:DNA topological change"/>
    <property type="evidence" value="ECO:0007669"/>
    <property type="project" value="UniProtKB-UniRule"/>
</dbReference>
<evidence type="ECO:0000256" key="3">
    <source>
        <dbReference type="ARBA" id="ARBA00022723"/>
    </source>
</evidence>
<dbReference type="InterPro" id="IPR023406">
    <property type="entry name" value="Topo_IA_AS"/>
</dbReference>
<feature type="site" description="Interaction with DNA" evidence="8">
    <location>
        <position position="176"/>
    </location>
</feature>
<feature type="site" description="Interaction with DNA" evidence="8">
    <location>
        <position position="168"/>
    </location>
</feature>
<dbReference type="AlphaFoldDB" id="F0T1H4"/>
<keyword evidence="12" id="KW-1185">Reference proteome</keyword>
<dbReference type="InterPro" id="IPR003601">
    <property type="entry name" value="Topo_IA_2"/>
</dbReference>
<accession>F0T1H4</accession>
<keyword evidence="3 8" id="KW-0479">Metal-binding</keyword>
<dbReference type="GO" id="GO:0006310">
    <property type="term" value="P:DNA recombination"/>
    <property type="evidence" value="ECO:0007669"/>
    <property type="project" value="TreeGrafter"/>
</dbReference>
<keyword evidence="7 8" id="KW-0413">Isomerase</keyword>
<name>F0T1H4_SYNGF</name>
<dbReference type="eggNOG" id="COG0551">
    <property type="taxonomic scope" value="Bacteria"/>
</dbReference>
<dbReference type="CDD" id="cd00186">
    <property type="entry name" value="TOP1Ac"/>
    <property type="match status" value="1"/>
</dbReference>
<evidence type="ECO:0000259" key="9">
    <source>
        <dbReference type="PROSITE" id="PS50880"/>
    </source>
</evidence>
<dbReference type="InterPro" id="IPR000380">
    <property type="entry name" value="Topo_IA"/>
</dbReference>
<comment type="function">
    <text evidence="8">Releases the supercoiling and torsional tension of DNA, which is introduced during the DNA replication and transcription, by transiently cleaving and rejoining one strand of the DNA duplex. Introduces a single-strand break via transesterification at a target site in duplex DNA. The scissile phosphodiester is attacked by the catalytic tyrosine of the enzyme, resulting in the formation of a DNA-(5'-phosphotyrosyl)-enzyme intermediate and the expulsion of a 3'-OH DNA strand. The free DNA strand then undergoes passage around the unbroken strand, thus removing DNA supercoils. Finally, in the religation step, the DNA 3'-OH attacks the covalent intermediate to expel the active-site tyrosine and restore the DNA phosphodiester backbone.</text>
</comment>
<evidence type="ECO:0000256" key="1">
    <source>
        <dbReference type="ARBA" id="ARBA00000213"/>
    </source>
</evidence>
<protein>
    <recommendedName>
        <fullName evidence="8">DNA topoisomerase 3</fullName>
        <ecNumber evidence="8">5.6.2.1</ecNumber>
    </recommendedName>
    <alternativeName>
        <fullName evidence="8">DNA topoisomerase III</fullName>
    </alternativeName>
</protein>
<evidence type="ECO:0000313" key="12">
    <source>
        <dbReference type="Proteomes" id="UP000007488"/>
    </source>
</evidence>
<dbReference type="InterPro" id="IPR013826">
    <property type="entry name" value="Topo_IA_cen_sub3"/>
</dbReference>
<dbReference type="InterPro" id="IPR003602">
    <property type="entry name" value="Topo_IA_DNA-bd_dom"/>
</dbReference>
<feature type="domain" description="Toprim" evidence="9">
    <location>
        <begin position="3"/>
        <end position="136"/>
    </location>
</feature>
<comment type="catalytic activity">
    <reaction evidence="1 8">
        <text>ATP-independent breakage of single-stranded DNA, followed by passage and rejoining.</text>
        <dbReference type="EC" id="5.6.2.1"/>
    </reaction>
</comment>
<feature type="site" description="Interaction with DNA" evidence="8">
    <location>
        <position position="312"/>
    </location>
</feature>
<dbReference type="HOGENOM" id="CLU_002929_5_2_9"/>
<dbReference type="Pfam" id="PF01131">
    <property type="entry name" value="Topoisom_bac"/>
    <property type="match status" value="1"/>
</dbReference>
<dbReference type="HAMAP" id="MF_00953">
    <property type="entry name" value="Topoisom_3_prok"/>
    <property type="match status" value="1"/>
</dbReference>
<dbReference type="GO" id="GO:0006281">
    <property type="term" value="P:DNA repair"/>
    <property type="evidence" value="ECO:0007669"/>
    <property type="project" value="TreeGrafter"/>
</dbReference>
<evidence type="ECO:0000313" key="11">
    <source>
        <dbReference type="EMBL" id="ADY56315.1"/>
    </source>
</evidence>
<feature type="binding site" evidence="8">
    <location>
        <position position="105"/>
    </location>
    <ligand>
        <name>Mg(2+)</name>
        <dbReference type="ChEBI" id="CHEBI:18420"/>
        <note>catalytic</note>
    </ligand>
</feature>
<feature type="site" description="Interaction with DNA" evidence="8">
    <location>
        <position position="61"/>
    </location>
</feature>
<dbReference type="KEGG" id="sgy:Sgly_2022"/>
<dbReference type="InterPro" id="IPR023405">
    <property type="entry name" value="Topo_IA_core_domain"/>
</dbReference>
<dbReference type="PROSITE" id="PS00396">
    <property type="entry name" value="TOPO_IA_1"/>
    <property type="match status" value="1"/>
</dbReference>
<dbReference type="InterPro" id="IPR013497">
    <property type="entry name" value="Topo_IA_cen"/>
</dbReference>
<dbReference type="PANTHER" id="PTHR11390">
    <property type="entry name" value="PROKARYOTIC DNA TOPOISOMERASE"/>
    <property type="match status" value="1"/>
</dbReference>
<dbReference type="Gene3D" id="2.70.20.10">
    <property type="entry name" value="Topoisomerase I, domain 3"/>
    <property type="match status" value="1"/>
</dbReference>
<dbReference type="PRINTS" id="PR00417">
    <property type="entry name" value="PRTPISMRASEI"/>
</dbReference>
<dbReference type="NCBIfam" id="NF005829">
    <property type="entry name" value="PRK07726.1"/>
    <property type="match status" value="1"/>
</dbReference>
<dbReference type="SMART" id="SM00493">
    <property type="entry name" value="TOPRIM"/>
    <property type="match status" value="1"/>
</dbReference>
<comment type="similarity">
    <text evidence="2 8">Belongs to the type IA topoisomerase family.</text>
</comment>
<keyword evidence="4 8" id="KW-0460">Magnesium</keyword>
<dbReference type="InterPro" id="IPR013824">
    <property type="entry name" value="Topo_IA_cen_sub1"/>
</dbReference>
<dbReference type="PROSITE" id="PS50880">
    <property type="entry name" value="TOPRIM"/>
    <property type="match status" value="1"/>
</dbReference>
<evidence type="ECO:0000256" key="4">
    <source>
        <dbReference type="ARBA" id="ARBA00022842"/>
    </source>
</evidence>
<evidence type="ECO:0000256" key="5">
    <source>
        <dbReference type="ARBA" id="ARBA00023029"/>
    </source>
</evidence>
<reference evidence="11 12" key="1">
    <citation type="journal article" date="2011" name="Stand. Genomic Sci.">
        <title>Complete genome sequence of Syntrophobotulus glycolicus type strain (FlGlyR).</title>
        <authorList>
            <person name="Han C."/>
            <person name="Mwirichia R."/>
            <person name="Chertkov O."/>
            <person name="Held B."/>
            <person name="Lapidus A."/>
            <person name="Nolan M."/>
            <person name="Lucas S."/>
            <person name="Hammon N."/>
            <person name="Deshpande S."/>
            <person name="Cheng J.F."/>
            <person name="Tapia R."/>
            <person name="Goodwin L."/>
            <person name="Pitluck S."/>
            <person name="Huntemann M."/>
            <person name="Liolios K."/>
            <person name="Ivanova N."/>
            <person name="Pagani I."/>
            <person name="Mavromatis K."/>
            <person name="Ovchinikova G."/>
            <person name="Pati A."/>
            <person name="Chen A."/>
            <person name="Palaniappan K."/>
            <person name="Land M."/>
            <person name="Hauser L."/>
            <person name="Brambilla E.M."/>
            <person name="Rohde M."/>
            <person name="Spring S."/>
            <person name="Sikorski J."/>
            <person name="Goker M."/>
            <person name="Woyke T."/>
            <person name="Bristow J."/>
            <person name="Eisen J.A."/>
            <person name="Markowitz V."/>
            <person name="Hugenholtz P."/>
            <person name="Kyrpides N.C."/>
            <person name="Klenk H.P."/>
            <person name="Detter J.C."/>
        </authorList>
    </citation>
    <scope>NUCLEOTIDE SEQUENCE [LARGE SCALE GENOMIC DNA]</scope>
    <source>
        <strain evidence="12">DSM 8271 / FlGlyR</strain>
    </source>
</reference>
<comment type="caution">
    <text evidence="8">Lacks conserved residue(s) required for the propagation of feature annotation.</text>
</comment>
<dbReference type="EC" id="5.6.2.1" evidence="8"/>
<dbReference type="Gene3D" id="3.40.50.140">
    <property type="match status" value="1"/>
</dbReference>
<dbReference type="GO" id="GO:0000287">
    <property type="term" value="F:magnesium ion binding"/>
    <property type="evidence" value="ECO:0007669"/>
    <property type="project" value="UniProtKB-UniRule"/>
</dbReference>
<dbReference type="STRING" id="645991.Sgly_2022"/>
<dbReference type="SMART" id="SM00436">
    <property type="entry name" value="TOP1Bc"/>
    <property type="match status" value="1"/>
</dbReference>
<keyword evidence="5 8" id="KW-0799">Topoisomerase</keyword>
<dbReference type="NCBIfam" id="TIGR01056">
    <property type="entry name" value="topB"/>
    <property type="match status" value="1"/>
</dbReference>
<dbReference type="GO" id="GO:0003917">
    <property type="term" value="F:DNA topoisomerase type I (single strand cut, ATP-independent) activity"/>
    <property type="evidence" value="ECO:0007669"/>
    <property type="project" value="UniProtKB-UniRule"/>
</dbReference>
<evidence type="ECO:0000259" key="10">
    <source>
        <dbReference type="PROSITE" id="PS52039"/>
    </source>
</evidence>
<comment type="cofactor">
    <cofactor evidence="8">
        <name>Mg(2+)</name>
        <dbReference type="ChEBI" id="CHEBI:18420"/>
    </cofactor>
</comment>
<sequence>MGKSLVIAEKPSVGREIAKMLSCHKKDQGYFTGPKYLVTWALGHLVTLADPEKYDQRYKTWKMDDLPMLPEQMELVVIKETSKQFSVIKNLMKMPDLDELIIATDAGREGELVARWIIKKAGWRKPIKRLWISSQTERAIKEGFAALKPAKEYDHLYASAECRAQADWLIGLNVTRALTCKFSAQLSAGRVQTPTLAMVVEREKQIKSFVPKEFWTIQAFTKGFSMTWHDKTNGQSRIFDQSKADQMIKKISGHDAEITEIKKESKKELPPLAYDLTELQRDANRKYGFSAKTTSSVMQQLYEYHKIVTYPRTDSRYITEDIVSTLPERLNSIAVGPYAQFAAKILKNKITTTKRFVDQSKVSDHHAIIPTEQPVHLQKLSNEEYKIYDLIVKRFLAVLSKPFEYEQTTVKADIRGELFEVKGKIVKQNGWKEVYQGTGNWEEEQEDEEREQTLPDLHKGERIPILEVKTKAGKTKPPARYTEATLLTAMEHPGKNIENEKLREAVKQTGGLGTPATRAEIIEKLFSSFYLERNGKEIFPTSKGLQLIELVPVDLKSAELTAKWEQQLSEISKGKVKSTEFLNGIRSYARQLVSTVSENNQVFRHDNLTRNKCPECGKFLLQVKGKKGELLICQDRECGYRKGLSVSSNARCPNCHKKMDLKGEGENRIFTCTCGYREKLASFTQRKSENPGKVNKKDVQKYLNKQEDNGMINDALAQALAKLKK</sequence>
<evidence type="ECO:0000256" key="8">
    <source>
        <dbReference type="HAMAP-Rule" id="MF_00953"/>
    </source>
</evidence>
<evidence type="ECO:0000256" key="2">
    <source>
        <dbReference type="ARBA" id="ARBA00009446"/>
    </source>
</evidence>
<dbReference type="InterPro" id="IPR013825">
    <property type="entry name" value="Topo_IA_cen_sub2"/>
</dbReference>
<dbReference type="PANTHER" id="PTHR11390:SF21">
    <property type="entry name" value="DNA TOPOISOMERASE 3-ALPHA"/>
    <property type="match status" value="1"/>
</dbReference>
<dbReference type="SUPFAM" id="SSF56712">
    <property type="entry name" value="Prokaryotic type I DNA topoisomerase"/>
    <property type="match status" value="1"/>
</dbReference>
<gene>
    <name evidence="8" type="primary">topB</name>
    <name evidence="11" type="ordered locus">Sgly_2022</name>
</gene>
<dbReference type="Gene3D" id="1.10.460.10">
    <property type="entry name" value="Topoisomerase I, domain 2"/>
    <property type="match status" value="1"/>
</dbReference>
<dbReference type="EMBL" id="CP002547">
    <property type="protein sequence ID" value="ADY56315.1"/>
    <property type="molecule type" value="Genomic_DNA"/>
</dbReference>
<feature type="region of interest" description="Interaction with DNA" evidence="8">
    <location>
        <begin position="187"/>
        <end position="192"/>
    </location>
</feature>
<dbReference type="GO" id="GO:0043597">
    <property type="term" value="C:cytoplasmic replication fork"/>
    <property type="evidence" value="ECO:0007669"/>
    <property type="project" value="TreeGrafter"/>
</dbReference>